<dbReference type="Proteomes" id="UP000266183">
    <property type="component" value="Chromosome"/>
</dbReference>
<reference evidence="3" key="1">
    <citation type="submission" date="2018-09" db="EMBL/GenBank/DDBJ databases">
        <title>Chryseolinea sp. KIS68-18 isolated from soil.</title>
        <authorList>
            <person name="Weon H.-Y."/>
            <person name="Kwon S.-W."/>
            <person name="Lee S.A."/>
        </authorList>
    </citation>
    <scope>NUCLEOTIDE SEQUENCE [LARGE SCALE GENOMIC DNA]</scope>
    <source>
        <strain evidence="3">KIS68-18</strain>
    </source>
</reference>
<proteinExistence type="predicted"/>
<keyword evidence="3" id="KW-1185">Reference proteome</keyword>
<dbReference type="Gene3D" id="1.25.10.10">
    <property type="entry name" value="Leucine-rich Repeat Variant"/>
    <property type="match status" value="2"/>
</dbReference>
<dbReference type="InterPro" id="IPR016024">
    <property type="entry name" value="ARM-type_fold"/>
</dbReference>
<dbReference type="SUPFAM" id="SSF48371">
    <property type="entry name" value="ARM repeat"/>
    <property type="match status" value="2"/>
</dbReference>
<accession>A0A385SZ34</accession>
<evidence type="ECO:0000313" key="2">
    <source>
        <dbReference type="EMBL" id="AYB34008.1"/>
    </source>
</evidence>
<dbReference type="GO" id="GO:0016787">
    <property type="term" value="F:hydrolase activity"/>
    <property type="evidence" value="ECO:0007669"/>
    <property type="project" value="InterPro"/>
</dbReference>
<dbReference type="AlphaFoldDB" id="A0A385SZ34"/>
<dbReference type="Pfam" id="PF06439">
    <property type="entry name" value="3keto-disac_hyd"/>
    <property type="match status" value="2"/>
</dbReference>
<dbReference type="Gene3D" id="2.60.120.560">
    <property type="entry name" value="Exo-inulinase, domain 1"/>
    <property type="match status" value="2"/>
</dbReference>
<feature type="domain" description="3-keto-alpha-glucoside-1,2-lyase/3-keto-2-hydroxy-glucal hydratase" evidence="1">
    <location>
        <begin position="724"/>
        <end position="919"/>
    </location>
</feature>
<evidence type="ECO:0000259" key="1">
    <source>
        <dbReference type="Pfam" id="PF06439"/>
    </source>
</evidence>
<dbReference type="EMBL" id="CP032382">
    <property type="protein sequence ID" value="AYB34008.1"/>
    <property type="molecule type" value="Genomic_DNA"/>
</dbReference>
<dbReference type="InterPro" id="IPR011989">
    <property type="entry name" value="ARM-like"/>
</dbReference>
<evidence type="ECO:0000313" key="3">
    <source>
        <dbReference type="Proteomes" id="UP000266183"/>
    </source>
</evidence>
<feature type="domain" description="3-keto-alpha-glucoside-1,2-lyase/3-keto-2-hydroxy-glucal hydratase" evidence="1">
    <location>
        <begin position="936"/>
        <end position="1123"/>
    </location>
</feature>
<organism evidence="2 3">
    <name type="scientific">Chryseolinea soli</name>
    <dbReference type="NCBI Taxonomy" id="2321403"/>
    <lineage>
        <taxon>Bacteria</taxon>
        <taxon>Pseudomonadati</taxon>
        <taxon>Bacteroidota</taxon>
        <taxon>Cytophagia</taxon>
        <taxon>Cytophagales</taxon>
        <taxon>Fulvivirgaceae</taxon>
        <taxon>Chryseolinea</taxon>
    </lineage>
</organism>
<dbReference type="OrthoDB" id="9806233at2"/>
<protein>
    <submittedName>
        <fullName evidence="2">DUF1080 domain-containing protein</fullName>
    </submittedName>
</protein>
<gene>
    <name evidence="2" type="ORF">D4L85_27030</name>
</gene>
<sequence length="1127" mass="123241">MKPTTFIRITLFLSLLIPHLLWAQDQRLMKTKVADVLALLPAADNPQALRLYKEIIGFGDDGITALTEGVQPNGNAAGIPYRYGVSLLTHYATSKEDKAQIERAYLAALGKTSDVEVKAYFIDNLKLVGSNAAVSVLTPYISDKDLFNQAVSALASIDTDDARKAIANALTGQPAATQIKLIKSLGTFKYKPALQSITTLAAGNDPLVRKQALWALALLADATSSNLLLAEAKKVGFKYEPTEATVALVEYLHQVTVNGNNALAKEISNALLENTPAPDQQHFRLAALKGLTLTDPDGSVKLLIKDRSLFDAEYQKEVLKVAVLSANRPDALKSWTKEYKKATGAAQADILAMLSKANRNAGFIESTLLPALASKEPQTRMTAAAEIAVSKDKKYVPALLDYLLRSTDDAELAAAKAAVLQLADKESGALIAQKIETAQPKNKVALIQALGARRATNQFDVVAKLTASNDAAVKSAAFEALPAVSAGSNTPALLTMLAATENEKEIKAIQSALSSGLDKNSIALLDAAYAKEKTKLLPVLPYVKDSGALEKVAASFYKGEGKEKEVAFEALANWQNNDAARTLLSIRKDESLKKYHAAAFDAFISQVAASSWPDDEKLLLLREIMPLAANKDEQTSVIEAAGRVRTFLSLMFVAQYIDDANLSSAASRSAMQIALPTSDAKPGLTGVEVRNTLQHMLDKLTGADSQYERIDIRTYLEKMPYTKGYESIFNGKDLSGWQGLVENPIARAKMTKEVLAKKQLEANAKVKNNWSVKDGCIYFQGDGANLCTARPYGDFEMLVDWKISKNGDSGIYLRGSPQIQIWDLARIDVGAQVGSGGLYNNQKERSTPLVVADNPIGEWNTFHIKMIGDRVTVHLNGVLVVDNVVMENYWDRTLPIFPEEAIELQAHGTELAFRNLYVKELNTKPYQLTQEEKTQGFDVLFNGKDLDGWVGNKTDYVVEDNTIAIYPTNESHGNLNTEKEYSDFIFRFEFQLTPGANNGLGIHAPLEGDIAYVGKEIQILDNTAPVYSKLEVYQYHGSVYGIIPAKREFLKPLGEWNQEEVQVKGDYIKVTLNGTVIVEGDMKKASKNGTLDHKDHPGLNRHNGHIAFLGHGTVVKFKNIRIKDLSK</sequence>
<dbReference type="KEGG" id="chk:D4L85_27030"/>
<dbReference type="InterPro" id="IPR010496">
    <property type="entry name" value="AL/BT2_dom"/>
</dbReference>
<name>A0A385SZ34_9BACT</name>
<dbReference type="RefSeq" id="WP_119757234.1">
    <property type="nucleotide sequence ID" value="NZ_CP032382.1"/>
</dbReference>